<sequence length="89" mass="9944">MHINLALRVLARWLALTSFCIGSPREQEPRVCFPHAVASLFAEIQSREGPDQVPRRKADIARAPPYVPLLLSAPRASNARRHYSPNSVT</sequence>
<keyword evidence="1" id="KW-0732">Signal</keyword>
<feature type="chain" id="PRO_5025427563" description="Secreted protein" evidence="1">
    <location>
        <begin position="23"/>
        <end position="89"/>
    </location>
</feature>
<evidence type="ECO:0000313" key="2">
    <source>
        <dbReference type="EMBL" id="MXU86093.1"/>
    </source>
</evidence>
<feature type="signal peptide" evidence="1">
    <location>
        <begin position="1"/>
        <end position="22"/>
    </location>
</feature>
<dbReference type="AlphaFoldDB" id="A0A6B0UGG8"/>
<accession>A0A6B0UGG8</accession>
<organism evidence="2">
    <name type="scientific">Ixodes ricinus</name>
    <name type="common">Common tick</name>
    <name type="synonym">Acarus ricinus</name>
    <dbReference type="NCBI Taxonomy" id="34613"/>
    <lineage>
        <taxon>Eukaryota</taxon>
        <taxon>Metazoa</taxon>
        <taxon>Ecdysozoa</taxon>
        <taxon>Arthropoda</taxon>
        <taxon>Chelicerata</taxon>
        <taxon>Arachnida</taxon>
        <taxon>Acari</taxon>
        <taxon>Parasitiformes</taxon>
        <taxon>Ixodida</taxon>
        <taxon>Ixodoidea</taxon>
        <taxon>Ixodidae</taxon>
        <taxon>Ixodinae</taxon>
        <taxon>Ixodes</taxon>
    </lineage>
</organism>
<evidence type="ECO:0008006" key="3">
    <source>
        <dbReference type="Google" id="ProtNLM"/>
    </source>
</evidence>
<protein>
    <recommendedName>
        <fullName evidence="3">Secreted protein</fullName>
    </recommendedName>
</protein>
<reference evidence="2" key="1">
    <citation type="submission" date="2019-12" db="EMBL/GenBank/DDBJ databases">
        <title>An insight into the sialome of adult female Ixodes ricinus ticks feeding for 6 days.</title>
        <authorList>
            <person name="Perner J."/>
            <person name="Ribeiro J.M.C."/>
        </authorList>
    </citation>
    <scope>NUCLEOTIDE SEQUENCE</scope>
    <source>
        <strain evidence="2">Semi-engorged</strain>
        <tissue evidence="2">Salivary glands</tissue>
    </source>
</reference>
<dbReference type="EMBL" id="GIFC01004010">
    <property type="protein sequence ID" value="MXU86093.1"/>
    <property type="molecule type" value="Transcribed_RNA"/>
</dbReference>
<proteinExistence type="predicted"/>
<evidence type="ECO:0000256" key="1">
    <source>
        <dbReference type="SAM" id="SignalP"/>
    </source>
</evidence>
<name>A0A6B0UGG8_IXORI</name>